<dbReference type="AlphaFoldDB" id="A0A225VQE8"/>
<accession>A0A225VQE8</accession>
<organism evidence="1 2">
    <name type="scientific">Phytophthora megakarya</name>
    <dbReference type="NCBI Taxonomy" id="4795"/>
    <lineage>
        <taxon>Eukaryota</taxon>
        <taxon>Sar</taxon>
        <taxon>Stramenopiles</taxon>
        <taxon>Oomycota</taxon>
        <taxon>Peronosporomycetes</taxon>
        <taxon>Peronosporales</taxon>
        <taxon>Peronosporaceae</taxon>
        <taxon>Phytophthora</taxon>
    </lineage>
</organism>
<gene>
    <name evidence="1" type="ORF">PHMEG_00020945</name>
</gene>
<evidence type="ECO:0000313" key="1">
    <source>
        <dbReference type="EMBL" id="OWZ06760.1"/>
    </source>
</evidence>
<dbReference type="EMBL" id="NBNE01003830">
    <property type="protein sequence ID" value="OWZ06760.1"/>
    <property type="molecule type" value="Genomic_DNA"/>
</dbReference>
<evidence type="ECO:0000313" key="2">
    <source>
        <dbReference type="Proteomes" id="UP000198211"/>
    </source>
</evidence>
<protein>
    <submittedName>
        <fullName evidence="1">Uncharacterized protein</fullName>
    </submittedName>
</protein>
<sequence length="81" mass="9531">MDVDETSWIRIQPYSGRTLIETCSRQIPVQYLQNNADTSATKVFWNMLQDAVKEDEHEFFRAMGKLRREDANSHVIRLISE</sequence>
<dbReference type="Proteomes" id="UP000198211">
    <property type="component" value="Unassembled WGS sequence"/>
</dbReference>
<proteinExistence type="predicted"/>
<comment type="caution">
    <text evidence="1">The sequence shown here is derived from an EMBL/GenBank/DDBJ whole genome shotgun (WGS) entry which is preliminary data.</text>
</comment>
<keyword evidence="2" id="KW-1185">Reference proteome</keyword>
<reference evidence="2" key="1">
    <citation type="submission" date="2017-03" db="EMBL/GenBank/DDBJ databases">
        <title>Phytopthora megakarya and P. palmivora, two closely related causual agents of cacao black pod achieved similar genome size and gene model numbers by different mechanisms.</title>
        <authorList>
            <person name="Ali S."/>
            <person name="Shao J."/>
            <person name="Larry D.J."/>
            <person name="Kronmiller B."/>
            <person name="Shen D."/>
            <person name="Strem M.D."/>
            <person name="Melnick R.L."/>
            <person name="Guiltinan M.J."/>
            <person name="Tyler B.M."/>
            <person name="Meinhardt L.W."/>
            <person name="Bailey B.A."/>
        </authorList>
    </citation>
    <scope>NUCLEOTIDE SEQUENCE [LARGE SCALE GENOMIC DNA]</scope>
    <source>
        <strain evidence="2">zdho120</strain>
    </source>
</reference>
<name>A0A225VQE8_9STRA</name>